<evidence type="ECO:0000313" key="1">
    <source>
        <dbReference type="EMBL" id="KAI7954158.1"/>
    </source>
</evidence>
<name>A0ACC0EI78_9BASI</name>
<dbReference type="Proteomes" id="UP001060170">
    <property type="component" value="Chromosome 6"/>
</dbReference>
<comment type="caution">
    <text evidence="1">The sequence shown here is derived from an EMBL/GenBank/DDBJ whole genome shotgun (WGS) entry which is preliminary data.</text>
</comment>
<sequence>MARKDDNDTRPKLSTDSKQLRKYCCQRRNNQKVPKTELKTGNRVRDGIECQCNEEERDTVGKISATRRGNVLRAGSKGYEVDE</sequence>
<protein>
    <submittedName>
        <fullName evidence="1">Uncharacterized protein</fullName>
    </submittedName>
</protein>
<accession>A0ACC0EI78</accession>
<reference evidence="1 2" key="3">
    <citation type="journal article" date="2022" name="Microbiol. Spectr.">
        <title>Folding features and dynamics of 3D genome architecture in plant fungal pathogens.</title>
        <authorList>
            <person name="Xia C."/>
        </authorList>
    </citation>
    <scope>NUCLEOTIDE SEQUENCE [LARGE SCALE GENOMIC DNA]</scope>
    <source>
        <strain evidence="1 2">93-210</strain>
    </source>
</reference>
<keyword evidence="2" id="KW-1185">Reference proteome</keyword>
<dbReference type="EMBL" id="CM045870">
    <property type="protein sequence ID" value="KAI7954158.1"/>
    <property type="molecule type" value="Genomic_DNA"/>
</dbReference>
<reference evidence="2" key="2">
    <citation type="journal article" date="2018" name="Mol. Plant Microbe Interact.">
        <title>Genome sequence resources for the wheat stripe rust pathogen (Puccinia striiformis f. sp. tritici) and the barley stripe rust pathogen (Puccinia striiformis f. sp. hordei).</title>
        <authorList>
            <person name="Xia C."/>
            <person name="Wang M."/>
            <person name="Yin C."/>
            <person name="Cornejo O.E."/>
            <person name="Hulbert S.H."/>
            <person name="Chen X."/>
        </authorList>
    </citation>
    <scope>NUCLEOTIDE SEQUENCE [LARGE SCALE GENOMIC DNA]</scope>
    <source>
        <strain evidence="2">93-210</strain>
    </source>
</reference>
<reference evidence="2" key="1">
    <citation type="journal article" date="2018" name="BMC Genomics">
        <title>Genomic insights into host adaptation between the wheat stripe rust pathogen (Puccinia striiformis f. sp. tritici) and the barley stripe rust pathogen (Puccinia striiformis f. sp. hordei).</title>
        <authorList>
            <person name="Xia C."/>
            <person name="Wang M."/>
            <person name="Yin C."/>
            <person name="Cornejo O.E."/>
            <person name="Hulbert S.H."/>
            <person name="Chen X."/>
        </authorList>
    </citation>
    <scope>NUCLEOTIDE SEQUENCE [LARGE SCALE GENOMIC DNA]</scope>
    <source>
        <strain evidence="2">93-210</strain>
    </source>
</reference>
<proteinExistence type="predicted"/>
<organism evidence="1 2">
    <name type="scientific">Puccinia striiformis f. sp. tritici</name>
    <dbReference type="NCBI Taxonomy" id="168172"/>
    <lineage>
        <taxon>Eukaryota</taxon>
        <taxon>Fungi</taxon>
        <taxon>Dikarya</taxon>
        <taxon>Basidiomycota</taxon>
        <taxon>Pucciniomycotina</taxon>
        <taxon>Pucciniomycetes</taxon>
        <taxon>Pucciniales</taxon>
        <taxon>Pucciniaceae</taxon>
        <taxon>Puccinia</taxon>
    </lineage>
</organism>
<gene>
    <name evidence="1" type="ORF">MJO28_006705</name>
</gene>
<evidence type="ECO:0000313" key="2">
    <source>
        <dbReference type="Proteomes" id="UP001060170"/>
    </source>
</evidence>